<feature type="compositionally biased region" description="Basic and acidic residues" evidence="1">
    <location>
        <begin position="1"/>
        <end position="63"/>
    </location>
</feature>
<feature type="compositionally biased region" description="Low complexity" evidence="1">
    <location>
        <begin position="64"/>
        <end position="77"/>
    </location>
</feature>
<dbReference type="AlphaFoldDB" id="A0AAN8J122"/>
<feature type="region of interest" description="Disordered" evidence="1">
    <location>
        <begin position="1"/>
        <end position="111"/>
    </location>
</feature>
<name>A0AAN8J122_PATCE</name>
<keyword evidence="3" id="KW-1185">Reference proteome</keyword>
<sequence>MGGKDEGLRINKKGEEDLNKKDRNVNKNEDFSKTGETEKNGGEMNKKARDVRKIEDFSKEGNINKKTSGNDDNTNTNGKDDPSGKRVIETDGKRKDVQSSSSPMEDRRPDWKLSSRAVKLLRGGAMPLFPPGRHDWEDSEVVDFGSSPSLKWPPVNWRSMNATEKLTAWEYMSVCLNLRCGSFTLDRDELLLKFNFLALPGTAVFKPLRQQENQNITCTIYSEKSRWKNTYPLLQP</sequence>
<evidence type="ECO:0000313" key="2">
    <source>
        <dbReference type="EMBL" id="KAK6168843.1"/>
    </source>
</evidence>
<gene>
    <name evidence="2" type="ORF">SNE40_020015</name>
</gene>
<dbReference type="EMBL" id="JAZGQO010000015">
    <property type="protein sequence ID" value="KAK6168843.1"/>
    <property type="molecule type" value="Genomic_DNA"/>
</dbReference>
<evidence type="ECO:0000313" key="3">
    <source>
        <dbReference type="Proteomes" id="UP001347796"/>
    </source>
</evidence>
<feature type="compositionally biased region" description="Basic and acidic residues" evidence="1">
    <location>
        <begin position="78"/>
        <end position="97"/>
    </location>
</feature>
<dbReference type="Proteomes" id="UP001347796">
    <property type="component" value="Unassembled WGS sequence"/>
</dbReference>
<proteinExistence type="predicted"/>
<organism evidence="2 3">
    <name type="scientific">Patella caerulea</name>
    <name type="common">Rayed Mediterranean limpet</name>
    <dbReference type="NCBI Taxonomy" id="87958"/>
    <lineage>
        <taxon>Eukaryota</taxon>
        <taxon>Metazoa</taxon>
        <taxon>Spiralia</taxon>
        <taxon>Lophotrochozoa</taxon>
        <taxon>Mollusca</taxon>
        <taxon>Gastropoda</taxon>
        <taxon>Patellogastropoda</taxon>
        <taxon>Patelloidea</taxon>
        <taxon>Patellidae</taxon>
        <taxon>Patella</taxon>
    </lineage>
</organism>
<comment type="caution">
    <text evidence="2">The sequence shown here is derived from an EMBL/GenBank/DDBJ whole genome shotgun (WGS) entry which is preliminary data.</text>
</comment>
<protein>
    <submittedName>
        <fullName evidence="2">Uncharacterized protein</fullName>
    </submittedName>
</protein>
<accession>A0AAN8J122</accession>
<evidence type="ECO:0000256" key="1">
    <source>
        <dbReference type="SAM" id="MobiDB-lite"/>
    </source>
</evidence>
<reference evidence="2 3" key="1">
    <citation type="submission" date="2024-01" db="EMBL/GenBank/DDBJ databases">
        <title>The genome of the rayed Mediterranean limpet Patella caerulea (Linnaeus, 1758).</title>
        <authorList>
            <person name="Anh-Thu Weber A."/>
            <person name="Halstead-Nussloch G."/>
        </authorList>
    </citation>
    <scope>NUCLEOTIDE SEQUENCE [LARGE SCALE GENOMIC DNA]</scope>
    <source>
        <strain evidence="2">AATW-2023a</strain>
        <tissue evidence="2">Whole specimen</tissue>
    </source>
</reference>